<keyword evidence="11" id="KW-1185">Reference proteome</keyword>
<evidence type="ECO:0000256" key="6">
    <source>
        <dbReference type="ARBA" id="ARBA00022777"/>
    </source>
</evidence>
<comment type="caution">
    <text evidence="10">The sequence shown here is derived from an EMBL/GenBank/DDBJ whole genome shotgun (WGS) entry which is preliminary data.</text>
</comment>
<evidence type="ECO:0000256" key="4">
    <source>
        <dbReference type="ARBA" id="ARBA00022679"/>
    </source>
</evidence>
<dbReference type="CDD" id="cd00483">
    <property type="entry name" value="HPPK"/>
    <property type="match status" value="1"/>
</dbReference>
<dbReference type="SUPFAM" id="SSF55083">
    <property type="entry name" value="6-hydroxymethyl-7,8-dihydropterin pyrophosphokinase, HPPK"/>
    <property type="match status" value="1"/>
</dbReference>
<keyword evidence="5" id="KW-0547">Nucleotide-binding</keyword>
<protein>
    <recommendedName>
        <fullName evidence="3">2-amino-4-hydroxy-6-hydroxymethyldihydropteridine diphosphokinase</fullName>
        <ecNumber evidence="3">2.7.6.3</ecNumber>
    </recommendedName>
</protein>
<dbReference type="PANTHER" id="PTHR43071:SF1">
    <property type="entry name" value="2-AMINO-4-HYDROXY-6-HYDROXYMETHYLDIHYDROPTERIDINE PYROPHOSPHOKINASE"/>
    <property type="match status" value="1"/>
</dbReference>
<reference evidence="10 11" key="1">
    <citation type="submission" date="2023-09" db="EMBL/GenBank/DDBJ databases">
        <title>Microbacterium fusihabitans sp. nov., Microbacterium phycihabitans sp. nov., and Microbacterium cervinum sp. nov., isolated from dried seaweeds of beach.</title>
        <authorList>
            <person name="Lee S.D."/>
        </authorList>
    </citation>
    <scope>NUCLEOTIDE SEQUENCE [LARGE SCALE GENOMIC DNA]</scope>
    <source>
        <strain evidence="10 11">KSW2-29</strain>
    </source>
</reference>
<proteinExistence type="predicted"/>
<evidence type="ECO:0000259" key="9">
    <source>
        <dbReference type="Pfam" id="PF01288"/>
    </source>
</evidence>
<feature type="domain" description="7,8-dihydro-6-hydroxymethylpterin-pyrophosphokinase" evidence="9">
    <location>
        <begin position="21"/>
        <end position="153"/>
    </location>
</feature>
<dbReference type="InterPro" id="IPR000550">
    <property type="entry name" value="Hppk"/>
</dbReference>
<dbReference type="GO" id="GO:0003848">
    <property type="term" value="F:2-amino-4-hydroxy-6-hydroxymethyldihydropteridine diphosphokinase activity"/>
    <property type="evidence" value="ECO:0007669"/>
    <property type="project" value="UniProtKB-EC"/>
</dbReference>
<keyword evidence="4 10" id="KW-0808">Transferase</keyword>
<accession>A0ABU3SJB2</accession>
<dbReference type="Gene3D" id="3.30.70.560">
    <property type="entry name" value="7,8-Dihydro-6-hydroxymethylpterin-pyrophosphokinase HPPK"/>
    <property type="match status" value="1"/>
</dbReference>
<sequence length="175" mass="18863">MSVRLAHGIGEAPRTSPVAAVVALGANLGERAETLAAAVTELRALPLTGDVTVSAPIETVAVTLDGEDDDAPRYLNAVATLRTRLAPTALLAALHRIEARHGRVRRERWGDRTLDLDLIAYGDEIIDRDDLVVPHPRAHERDFVLAPWLDVDPDAVIPGRGRVDDLLAELRGGAR</sequence>
<evidence type="ECO:0000256" key="3">
    <source>
        <dbReference type="ARBA" id="ARBA00013253"/>
    </source>
</evidence>
<comment type="catalytic activity">
    <reaction evidence="1">
        <text>6-hydroxymethyl-7,8-dihydropterin + ATP = (7,8-dihydropterin-6-yl)methyl diphosphate + AMP + H(+)</text>
        <dbReference type="Rhea" id="RHEA:11412"/>
        <dbReference type="ChEBI" id="CHEBI:15378"/>
        <dbReference type="ChEBI" id="CHEBI:30616"/>
        <dbReference type="ChEBI" id="CHEBI:44841"/>
        <dbReference type="ChEBI" id="CHEBI:72950"/>
        <dbReference type="ChEBI" id="CHEBI:456215"/>
        <dbReference type="EC" id="2.7.6.3"/>
    </reaction>
</comment>
<evidence type="ECO:0000313" key="11">
    <source>
        <dbReference type="Proteomes" id="UP001261125"/>
    </source>
</evidence>
<evidence type="ECO:0000256" key="8">
    <source>
        <dbReference type="ARBA" id="ARBA00022909"/>
    </source>
</evidence>
<dbReference type="EMBL" id="JAWDIT010000001">
    <property type="protein sequence ID" value="MDU0344887.1"/>
    <property type="molecule type" value="Genomic_DNA"/>
</dbReference>
<dbReference type="Proteomes" id="UP001261125">
    <property type="component" value="Unassembled WGS sequence"/>
</dbReference>
<keyword evidence="8" id="KW-0289">Folate biosynthesis</keyword>
<dbReference type="PANTHER" id="PTHR43071">
    <property type="entry name" value="2-AMINO-4-HYDROXY-6-HYDROXYMETHYLDIHYDROPTERIDINE PYROPHOSPHOKINASE"/>
    <property type="match status" value="1"/>
</dbReference>
<dbReference type="EC" id="2.7.6.3" evidence="3"/>
<organism evidence="10 11">
    <name type="scientific">Microbacterium phycohabitans</name>
    <dbReference type="NCBI Taxonomy" id="3075993"/>
    <lineage>
        <taxon>Bacteria</taxon>
        <taxon>Bacillati</taxon>
        <taxon>Actinomycetota</taxon>
        <taxon>Actinomycetes</taxon>
        <taxon>Micrococcales</taxon>
        <taxon>Microbacteriaceae</taxon>
        <taxon>Microbacterium</taxon>
    </lineage>
</organism>
<evidence type="ECO:0000256" key="2">
    <source>
        <dbReference type="ARBA" id="ARBA00005051"/>
    </source>
</evidence>
<keyword evidence="7" id="KW-0067">ATP-binding</keyword>
<evidence type="ECO:0000256" key="1">
    <source>
        <dbReference type="ARBA" id="ARBA00000198"/>
    </source>
</evidence>
<dbReference type="Pfam" id="PF01288">
    <property type="entry name" value="HPPK"/>
    <property type="match status" value="1"/>
</dbReference>
<name>A0ABU3SJB2_9MICO</name>
<evidence type="ECO:0000256" key="7">
    <source>
        <dbReference type="ARBA" id="ARBA00022840"/>
    </source>
</evidence>
<evidence type="ECO:0000313" key="10">
    <source>
        <dbReference type="EMBL" id="MDU0344887.1"/>
    </source>
</evidence>
<dbReference type="InterPro" id="IPR035907">
    <property type="entry name" value="Hppk_sf"/>
</dbReference>
<dbReference type="RefSeq" id="WP_316003559.1">
    <property type="nucleotide sequence ID" value="NZ_JAWDIT010000001.1"/>
</dbReference>
<keyword evidence="6" id="KW-0418">Kinase</keyword>
<dbReference type="NCBIfam" id="TIGR01498">
    <property type="entry name" value="folK"/>
    <property type="match status" value="1"/>
</dbReference>
<comment type="pathway">
    <text evidence="2">Cofactor biosynthesis; tetrahydrofolate biosynthesis; 2-amino-4-hydroxy-6-hydroxymethyl-7,8-dihydropteridine diphosphate from 7,8-dihydroneopterin triphosphate: step 4/4.</text>
</comment>
<gene>
    <name evidence="10" type="primary">folK</name>
    <name evidence="10" type="ORF">RWH44_04135</name>
</gene>
<evidence type="ECO:0000256" key="5">
    <source>
        <dbReference type="ARBA" id="ARBA00022741"/>
    </source>
</evidence>